<comment type="caution">
    <text evidence="1">The sequence shown here is derived from an EMBL/GenBank/DDBJ whole genome shotgun (WGS) entry which is preliminary data.</text>
</comment>
<proteinExistence type="predicted"/>
<dbReference type="AlphaFoldDB" id="A0A9D4E9G6"/>
<keyword evidence="2" id="KW-1185">Reference proteome</keyword>
<evidence type="ECO:0000313" key="1">
    <source>
        <dbReference type="EMBL" id="KAH3776409.1"/>
    </source>
</evidence>
<evidence type="ECO:0000313" key="2">
    <source>
        <dbReference type="Proteomes" id="UP000828390"/>
    </source>
</evidence>
<dbReference type="EMBL" id="JAIWYP010000009">
    <property type="protein sequence ID" value="KAH3776409.1"/>
    <property type="molecule type" value="Genomic_DNA"/>
</dbReference>
<sequence length="56" mass="6703">MTVDFGYGEFVLRRRETIQKVFLYIPLTQEGQPSVTGTRNRYVLLVLENQRQKEQR</sequence>
<organism evidence="1 2">
    <name type="scientific">Dreissena polymorpha</name>
    <name type="common">Zebra mussel</name>
    <name type="synonym">Mytilus polymorpha</name>
    <dbReference type="NCBI Taxonomy" id="45954"/>
    <lineage>
        <taxon>Eukaryota</taxon>
        <taxon>Metazoa</taxon>
        <taxon>Spiralia</taxon>
        <taxon>Lophotrochozoa</taxon>
        <taxon>Mollusca</taxon>
        <taxon>Bivalvia</taxon>
        <taxon>Autobranchia</taxon>
        <taxon>Heteroconchia</taxon>
        <taxon>Euheterodonta</taxon>
        <taxon>Imparidentia</taxon>
        <taxon>Neoheterodontei</taxon>
        <taxon>Myida</taxon>
        <taxon>Dreissenoidea</taxon>
        <taxon>Dreissenidae</taxon>
        <taxon>Dreissena</taxon>
    </lineage>
</organism>
<reference evidence="1" key="1">
    <citation type="journal article" date="2019" name="bioRxiv">
        <title>The Genome of the Zebra Mussel, Dreissena polymorpha: A Resource for Invasive Species Research.</title>
        <authorList>
            <person name="McCartney M.A."/>
            <person name="Auch B."/>
            <person name="Kono T."/>
            <person name="Mallez S."/>
            <person name="Zhang Y."/>
            <person name="Obille A."/>
            <person name="Becker A."/>
            <person name="Abrahante J.E."/>
            <person name="Garbe J."/>
            <person name="Badalamenti J.P."/>
            <person name="Herman A."/>
            <person name="Mangelson H."/>
            <person name="Liachko I."/>
            <person name="Sullivan S."/>
            <person name="Sone E.D."/>
            <person name="Koren S."/>
            <person name="Silverstein K.A.T."/>
            <person name="Beckman K.B."/>
            <person name="Gohl D.M."/>
        </authorList>
    </citation>
    <scope>NUCLEOTIDE SEQUENCE</scope>
    <source>
        <strain evidence="1">Duluth1</strain>
        <tissue evidence="1">Whole animal</tissue>
    </source>
</reference>
<dbReference type="Proteomes" id="UP000828390">
    <property type="component" value="Unassembled WGS sequence"/>
</dbReference>
<reference evidence="1" key="2">
    <citation type="submission" date="2020-11" db="EMBL/GenBank/DDBJ databases">
        <authorList>
            <person name="McCartney M.A."/>
            <person name="Auch B."/>
            <person name="Kono T."/>
            <person name="Mallez S."/>
            <person name="Becker A."/>
            <person name="Gohl D.M."/>
            <person name="Silverstein K.A.T."/>
            <person name="Koren S."/>
            <person name="Bechman K.B."/>
            <person name="Herman A."/>
            <person name="Abrahante J.E."/>
            <person name="Garbe J."/>
        </authorList>
    </citation>
    <scope>NUCLEOTIDE SEQUENCE</scope>
    <source>
        <strain evidence="1">Duluth1</strain>
        <tissue evidence="1">Whole animal</tissue>
    </source>
</reference>
<name>A0A9D4E9G6_DREPO</name>
<protein>
    <submittedName>
        <fullName evidence="1">Uncharacterized protein</fullName>
    </submittedName>
</protein>
<accession>A0A9D4E9G6</accession>
<gene>
    <name evidence="1" type="ORF">DPMN_177832</name>
</gene>